<dbReference type="EMBL" id="JAJFAZ020000008">
    <property type="protein sequence ID" value="KAI5313715.1"/>
    <property type="molecule type" value="Genomic_DNA"/>
</dbReference>
<sequence>MAPKDQEKAAFRTPKGIYCYTVMPFGLKNAGATYQRAMTAIFNDMLHNTIECYGKFLGFVIQHRGIEIDPSKIKAIREMPPPRNLRELRGLQGRLAYIRRFISDLFRRCQPFSRLMKKDVPFVWDQACQNALESIKQYMLNLPVLMGPIKGKPLILYIAALECSLGALLT</sequence>
<dbReference type="PANTHER" id="PTHR33064">
    <property type="entry name" value="POL PROTEIN"/>
    <property type="match status" value="1"/>
</dbReference>
<dbReference type="Gene3D" id="3.30.70.270">
    <property type="match status" value="2"/>
</dbReference>
<dbReference type="InterPro" id="IPR043502">
    <property type="entry name" value="DNA/RNA_pol_sf"/>
</dbReference>
<protein>
    <recommendedName>
        <fullName evidence="3">Transposable element protein</fullName>
    </recommendedName>
</protein>
<name>A0AAD4UVQ3_PRUDU</name>
<evidence type="ECO:0000313" key="1">
    <source>
        <dbReference type="EMBL" id="KAI5313715.1"/>
    </source>
</evidence>
<comment type="caution">
    <text evidence="1">The sequence shown here is derived from an EMBL/GenBank/DDBJ whole genome shotgun (WGS) entry which is preliminary data.</text>
</comment>
<dbReference type="SUPFAM" id="SSF56672">
    <property type="entry name" value="DNA/RNA polymerases"/>
    <property type="match status" value="1"/>
</dbReference>
<dbReference type="PANTHER" id="PTHR33064:SF39">
    <property type="match status" value="1"/>
</dbReference>
<dbReference type="FunFam" id="3.30.70.270:FF:000020">
    <property type="entry name" value="Transposon Tf2-6 polyprotein-like Protein"/>
    <property type="match status" value="1"/>
</dbReference>
<dbReference type="Proteomes" id="UP001054821">
    <property type="component" value="Chromosome 8"/>
</dbReference>
<evidence type="ECO:0008006" key="3">
    <source>
        <dbReference type="Google" id="ProtNLM"/>
    </source>
</evidence>
<dbReference type="InterPro" id="IPR043128">
    <property type="entry name" value="Rev_trsase/Diguanyl_cyclase"/>
</dbReference>
<keyword evidence="2" id="KW-1185">Reference proteome</keyword>
<evidence type="ECO:0000313" key="2">
    <source>
        <dbReference type="Proteomes" id="UP001054821"/>
    </source>
</evidence>
<gene>
    <name evidence="1" type="ORF">L3X38_042891</name>
</gene>
<accession>A0AAD4UVQ3</accession>
<dbReference type="AlphaFoldDB" id="A0AAD4UVQ3"/>
<dbReference type="InterPro" id="IPR051320">
    <property type="entry name" value="Viral_Replic_Matur_Polypro"/>
</dbReference>
<dbReference type="Gene3D" id="3.10.10.10">
    <property type="entry name" value="HIV Type 1 Reverse Transcriptase, subunit A, domain 1"/>
    <property type="match status" value="1"/>
</dbReference>
<proteinExistence type="predicted"/>
<organism evidence="1 2">
    <name type="scientific">Prunus dulcis</name>
    <name type="common">Almond</name>
    <name type="synonym">Amygdalus dulcis</name>
    <dbReference type="NCBI Taxonomy" id="3755"/>
    <lineage>
        <taxon>Eukaryota</taxon>
        <taxon>Viridiplantae</taxon>
        <taxon>Streptophyta</taxon>
        <taxon>Embryophyta</taxon>
        <taxon>Tracheophyta</taxon>
        <taxon>Spermatophyta</taxon>
        <taxon>Magnoliopsida</taxon>
        <taxon>eudicotyledons</taxon>
        <taxon>Gunneridae</taxon>
        <taxon>Pentapetalae</taxon>
        <taxon>rosids</taxon>
        <taxon>fabids</taxon>
        <taxon>Rosales</taxon>
        <taxon>Rosaceae</taxon>
        <taxon>Amygdaloideae</taxon>
        <taxon>Amygdaleae</taxon>
        <taxon>Prunus</taxon>
    </lineage>
</organism>
<reference evidence="1 2" key="1">
    <citation type="journal article" date="2022" name="G3 (Bethesda)">
        <title>Whole-genome sequence and methylome profiling of the almond [Prunus dulcis (Mill.) D.A. Webb] cultivar 'Nonpareil'.</title>
        <authorList>
            <person name="D'Amico-Willman K.M."/>
            <person name="Ouma W.Z."/>
            <person name="Meulia T."/>
            <person name="Sideli G.M."/>
            <person name="Gradziel T.M."/>
            <person name="Fresnedo-Ramirez J."/>
        </authorList>
    </citation>
    <scope>NUCLEOTIDE SEQUENCE [LARGE SCALE GENOMIC DNA]</scope>
    <source>
        <strain evidence="1">Clone GOH B32 T37-40</strain>
    </source>
</reference>